<dbReference type="AlphaFoldDB" id="A0AAD5QZV4"/>
<reference evidence="1" key="1">
    <citation type="submission" date="2021-06" db="EMBL/GenBank/DDBJ databases">
        <title>Parelaphostrongylus tenuis whole genome reference sequence.</title>
        <authorList>
            <person name="Garwood T.J."/>
            <person name="Larsen P.A."/>
            <person name="Fountain-Jones N.M."/>
            <person name="Garbe J.R."/>
            <person name="Macchietto M.G."/>
            <person name="Kania S.A."/>
            <person name="Gerhold R.W."/>
            <person name="Richards J.E."/>
            <person name="Wolf T.M."/>
        </authorList>
    </citation>
    <scope>NUCLEOTIDE SEQUENCE</scope>
    <source>
        <strain evidence="1">MNPRO001-30</strain>
        <tissue evidence="1">Meninges</tissue>
    </source>
</reference>
<sequence length="184" mass="20013">MTWTSDQGLASRIPGILRSGADVQAFVQRLIMQAVSDVLEQQGRSAGLFDAVIAGILSQLTVSVGYQPLHCEVVAVLPNANIAYDKAKMMGESCVVFRQYSERLMQRHESCQNVYANGQHAFKDVIPVPEQHVRINGTISTTNIIMANWSTQMWQSVLNRVTRALASGPFGTNFAGVSAIISGS</sequence>
<accession>A0AAD5QZV4</accession>
<dbReference type="Proteomes" id="UP001196413">
    <property type="component" value="Unassembled WGS sequence"/>
</dbReference>
<comment type="caution">
    <text evidence="1">The sequence shown here is derived from an EMBL/GenBank/DDBJ whole genome shotgun (WGS) entry which is preliminary data.</text>
</comment>
<dbReference type="EMBL" id="JAHQIW010005715">
    <property type="protein sequence ID" value="KAJ1366924.1"/>
    <property type="molecule type" value="Genomic_DNA"/>
</dbReference>
<keyword evidence="2" id="KW-1185">Reference proteome</keyword>
<evidence type="ECO:0000313" key="1">
    <source>
        <dbReference type="EMBL" id="KAJ1366924.1"/>
    </source>
</evidence>
<proteinExistence type="predicted"/>
<evidence type="ECO:0000313" key="2">
    <source>
        <dbReference type="Proteomes" id="UP001196413"/>
    </source>
</evidence>
<protein>
    <submittedName>
        <fullName evidence="1">Uncharacterized protein</fullName>
    </submittedName>
</protein>
<name>A0AAD5QZV4_PARTN</name>
<gene>
    <name evidence="1" type="ORF">KIN20_027723</name>
</gene>
<organism evidence="1 2">
    <name type="scientific">Parelaphostrongylus tenuis</name>
    <name type="common">Meningeal worm</name>
    <dbReference type="NCBI Taxonomy" id="148309"/>
    <lineage>
        <taxon>Eukaryota</taxon>
        <taxon>Metazoa</taxon>
        <taxon>Ecdysozoa</taxon>
        <taxon>Nematoda</taxon>
        <taxon>Chromadorea</taxon>
        <taxon>Rhabditida</taxon>
        <taxon>Rhabditina</taxon>
        <taxon>Rhabditomorpha</taxon>
        <taxon>Strongyloidea</taxon>
        <taxon>Metastrongylidae</taxon>
        <taxon>Parelaphostrongylus</taxon>
    </lineage>
</organism>